<keyword evidence="3" id="KW-1185">Reference proteome</keyword>
<evidence type="ECO:0000256" key="1">
    <source>
        <dbReference type="SAM" id="SignalP"/>
    </source>
</evidence>
<proteinExistence type="predicted"/>
<dbReference type="KEGG" id="pna:Pnap_4015"/>
<accession>A1VUH9</accession>
<dbReference type="Proteomes" id="UP000000644">
    <property type="component" value="Chromosome"/>
</dbReference>
<keyword evidence="1" id="KW-0732">Signal</keyword>
<protein>
    <recommendedName>
        <fullName evidence="4">FecR protein domain-containing protein</fullName>
    </recommendedName>
</protein>
<sequence length="283" mass="28895">MNNHSYAIVALMSVMSLFGAQTAHAGTPAGEVTQLSGFVMAVKANGALKVLSPQSIVEVGDTLVSEENTYVRLGLADGRQAVLGPQTRLEFTHANALNLATGQLQVQAAAPPGATRLSIVAGGTTVDAGTASFNLFYRPDPAAALARRAYARASLALAASPVQSDAGTALPMWEQVATTFIQQYVAPTAGVPTSVTPSSPTSGTRAPGLHVFVTDGLISVSNAGGLQNFSSGQFGYIRSFTTPPVVLPNNPGIPFSPPPAFTSSPSASAGTPANSNVIDCVVR</sequence>
<dbReference type="HOGENOM" id="CLU_085701_0_0_4"/>
<dbReference type="AlphaFoldDB" id="A1VUH9"/>
<evidence type="ECO:0008006" key="4">
    <source>
        <dbReference type="Google" id="ProtNLM"/>
    </source>
</evidence>
<name>A1VUH9_POLNA</name>
<gene>
    <name evidence="2" type="ordered locus">Pnap_4015</name>
</gene>
<organism evidence="2 3">
    <name type="scientific">Polaromonas naphthalenivorans (strain CJ2)</name>
    <dbReference type="NCBI Taxonomy" id="365044"/>
    <lineage>
        <taxon>Bacteria</taxon>
        <taxon>Pseudomonadati</taxon>
        <taxon>Pseudomonadota</taxon>
        <taxon>Betaproteobacteria</taxon>
        <taxon>Burkholderiales</taxon>
        <taxon>Comamonadaceae</taxon>
        <taxon>Polaromonas</taxon>
    </lineage>
</organism>
<feature type="chain" id="PRO_5002639880" description="FecR protein domain-containing protein" evidence="1">
    <location>
        <begin position="26"/>
        <end position="283"/>
    </location>
</feature>
<reference evidence="3" key="1">
    <citation type="journal article" date="2009" name="Environ. Microbiol.">
        <title>The genome of Polaromonas naphthalenivorans strain CJ2, isolated from coal tar-contaminated sediment, reveals physiological and metabolic versatility and evolution through extensive horizontal gene transfer.</title>
        <authorList>
            <person name="Yagi J.M."/>
            <person name="Sims D."/>
            <person name="Brettin T."/>
            <person name="Bruce D."/>
            <person name="Madsen E.L."/>
        </authorList>
    </citation>
    <scope>NUCLEOTIDE SEQUENCE [LARGE SCALE GENOMIC DNA]</scope>
    <source>
        <strain evidence="3">CJ2</strain>
    </source>
</reference>
<evidence type="ECO:0000313" key="3">
    <source>
        <dbReference type="Proteomes" id="UP000000644"/>
    </source>
</evidence>
<feature type="signal peptide" evidence="1">
    <location>
        <begin position="1"/>
        <end position="25"/>
    </location>
</feature>
<dbReference type="STRING" id="365044.Pnap_4015"/>
<dbReference type="EMBL" id="CP000529">
    <property type="protein sequence ID" value="ABM39307.1"/>
    <property type="molecule type" value="Genomic_DNA"/>
</dbReference>
<dbReference type="eggNOG" id="COG4254">
    <property type="taxonomic scope" value="Bacteria"/>
</dbReference>
<evidence type="ECO:0000313" key="2">
    <source>
        <dbReference type="EMBL" id="ABM39307.1"/>
    </source>
</evidence>